<comment type="subcellular location">
    <subcellularLocation>
        <location evidence="1">Bacterial microcompartment</location>
    </subcellularLocation>
</comment>
<dbReference type="GO" id="GO:0031469">
    <property type="term" value="C:bacterial microcompartment"/>
    <property type="evidence" value="ECO:0007669"/>
    <property type="project" value="UniProtKB-SubCell"/>
</dbReference>
<comment type="caution">
    <text evidence="4">The sequence shown here is derived from an EMBL/GenBank/DDBJ whole genome shotgun (WGS) entry which is preliminary data.</text>
</comment>
<dbReference type="Proteomes" id="UP000886743">
    <property type="component" value="Unassembled WGS sequence"/>
</dbReference>
<dbReference type="InterPro" id="IPR009307">
    <property type="entry name" value="EutS/PduU/CutR"/>
</dbReference>
<keyword evidence="2" id="KW-1283">Bacterial microcompartment</keyword>
<dbReference type="SUPFAM" id="SSF143414">
    <property type="entry name" value="CcmK-like"/>
    <property type="match status" value="1"/>
</dbReference>
<dbReference type="InterPro" id="IPR037233">
    <property type="entry name" value="CcmK-like_sf"/>
</dbReference>
<reference evidence="4" key="2">
    <citation type="journal article" date="2021" name="PeerJ">
        <title>Extensive microbial diversity within the chicken gut microbiome revealed by metagenomics and culture.</title>
        <authorList>
            <person name="Gilroy R."/>
            <person name="Ravi A."/>
            <person name="Getino M."/>
            <person name="Pursley I."/>
            <person name="Horton D.L."/>
            <person name="Alikhan N.F."/>
            <person name="Baker D."/>
            <person name="Gharbi K."/>
            <person name="Hall N."/>
            <person name="Watson M."/>
            <person name="Adriaenssens E.M."/>
            <person name="Foster-Nyarko E."/>
            <person name="Jarju S."/>
            <person name="Secka A."/>
            <person name="Antonio M."/>
            <person name="Oren A."/>
            <person name="Chaudhuri R.R."/>
            <person name="La Ragione R."/>
            <person name="Hildebrand F."/>
            <person name="Pallen M.J."/>
        </authorList>
    </citation>
    <scope>NUCLEOTIDE SEQUENCE</scope>
    <source>
        <strain evidence="4">4920</strain>
    </source>
</reference>
<dbReference type="PANTHER" id="PTHR40449:SF2">
    <property type="entry name" value="BACTERIAL MICROCOMPARTMENT SHELL PROTEIN EUTS"/>
    <property type="match status" value="1"/>
</dbReference>
<proteinExistence type="predicted"/>
<sequence>MEQFKHTEEKMRIIQELVPGKQVTLAHIIANPDASLYEKIGLEAGTANAHGANAHGAIGIVTMSPAESTIIAADVGIKSAGVTLGFVDRVSGTLIFTGTVSEVEAAMRAIMQFAEEKLDFSVCDITKT</sequence>
<evidence type="ECO:0000313" key="5">
    <source>
        <dbReference type="Proteomes" id="UP000886743"/>
    </source>
</evidence>
<dbReference type="AlphaFoldDB" id="A0A9D1NG03"/>
<dbReference type="PROSITE" id="PS51931">
    <property type="entry name" value="BMC_CP"/>
    <property type="match status" value="1"/>
</dbReference>
<gene>
    <name evidence="4" type="ORF">IAC74_02330</name>
</gene>
<dbReference type="PIRSF" id="PIRSF012296">
    <property type="entry name" value="EutS_PduU"/>
    <property type="match status" value="1"/>
</dbReference>
<name>A0A9D1NG03_9FIRM</name>
<organism evidence="4 5">
    <name type="scientific">Candidatus Aphodoplasma excrementigallinarum</name>
    <dbReference type="NCBI Taxonomy" id="2840673"/>
    <lineage>
        <taxon>Bacteria</taxon>
        <taxon>Bacillati</taxon>
        <taxon>Bacillota</taxon>
        <taxon>Clostridia</taxon>
        <taxon>Eubacteriales</taxon>
        <taxon>Candidatus Aphodoplasma</taxon>
    </lineage>
</organism>
<dbReference type="CDD" id="cd07046">
    <property type="entry name" value="BMC_PduU-EutS"/>
    <property type="match status" value="1"/>
</dbReference>
<evidence type="ECO:0000259" key="3">
    <source>
        <dbReference type="PROSITE" id="PS51931"/>
    </source>
</evidence>
<dbReference type="Gene3D" id="3.30.70.1710">
    <property type="match status" value="1"/>
</dbReference>
<dbReference type="InterPro" id="IPR044870">
    <property type="entry name" value="BMC_CP"/>
</dbReference>
<reference evidence="4" key="1">
    <citation type="submission" date="2020-10" db="EMBL/GenBank/DDBJ databases">
        <authorList>
            <person name="Gilroy R."/>
        </authorList>
    </citation>
    <scope>NUCLEOTIDE SEQUENCE</scope>
    <source>
        <strain evidence="4">4920</strain>
    </source>
</reference>
<evidence type="ECO:0000256" key="2">
    <source>
        <dbReference type="ARBA" id="ARBA00024446"/>
    </source>
</evidence>
<dbReference type="EMBL" id="DVOF01000067">
    <property type="protein sequence ID" value="HIV02385.1"/>
    <property type="molecule type" value="Genomic_DNA"/>
</dbReference>
<dbReference type="Pfam" id="PF00936">
    <property type="entry name" value="BMC"/>
    <property type="match status" value="1"/>
</dbReference>
<dbReference type="SMART" id="SM00877">
    <property type="entry name" value="BMC"/>
    <property type="match status" value="1"/>
</dbReference>
<feature type="domain" description="BMC circularly permuted" evidence="3">
    <location>
        <begin position="12"/>
        <end position="120"/>
    </location>
</feature>
<dbReference type="InterPro" id="IPR000249">
    <property type="entry name" value="BMC_dom"/>
</dbReference>
<accession>A0A9D1NG03</accession>
<evidence type="ECO:0000256" key="1">
    <source>
        <dbReference type="ARBA" id="ARBA00024322"/>
    </source>
</evidence>
<evidence type="ECO:0000313" key="4">
    <source>
        <dbReference type="EMBL" id="HIV02385.1"/>
    </source>
</evidence>
<dbReference type="PANTHER" id="PTHR40449">
    <property type="entry name" value="ETHANOLAMINE UTILIZATION PROTEIN EUTS"/>
    <property type="match status" value="1"/>
</dbReference>
<protein>
    <submittedName>
        <fullName evidence="4">BMC domain-containing protein</fullName>
    </submittedName>
</protein>